<evidence type="ECO:0008006" key="4">
    <source>
        <dbReference type="Google" id="ProtNLM"/>
    </source>
</evidence>
<comment type="similarity">
    <text evidence="1">Belongs to the phD/YefM antitoxin family.</text>
</comment>
<evidence type="ECO:0000313" key="2">
    <source>
        <dbReference type="EMBL" id="OGH87439.1"/>
    </source>
</evidence>
<organism evidence="2 3">
    <name type="scientific">Candidatus Magasanikbacteria bacterium RIFOXYC2_FULL_42_28</name>
    <dbReference type="NCBI Taxonomy" id="1798704"/>
    <lineage>
        <taxon>Bacteria</taxon>
        <taxon>Candidatus Magasanikiibacteriota</taxon>
    </lineage>
</organism>
<dbReference type="SUPFAM" id="SSF143120">
    <property type="entry name" value="YefM-like"/>
    <property type="match status" value="1"/>
</dbReference>
<sequence length="74" mass="8346">MNNAEKIVGVKKLRENLDEYIAKIAQGNSFVVVRRSEPVFTIAPVDDESAWEEVVDFTKIKKGGVKIEEILARI</sequence>
<comment type="caution">
    <text evidence="2">The sequence shown here is derived from an EMBL/GenBank/DDBJ whole genome shotgun (WGS) entry which is preliminary data.</text>
</comment>
<name>A0A1F6NU44_9BACT</name>
<dbReference type="Proteomes" id="UP000177907">
    <property type="component" value="Unassembled WGS sequence"/>
</dbReference>
<evidence type="ECO:0000256" key="1">
    <source>
        <dbReference type="ARBA" id="ARBA00009981"/>
    </source>
</evidence>
<evidence type="ECO:0000313" key="3">
    <source>
        <dbReference type="Proteomes" id="UP000177907"/>
    </source>
</evidence>
<gene>
    <name evidence="2" type="ORF">A3J93_02810</name>
</gene>
<dbReference type="AlphaFoldDB" id="A0A1F6NU44"/>
<dbReference type="EMBL" id="MFQZ01000010">
    <property type="protein sequence ID" value="OGH87439.1"/>
    <property type="molecule type" value="Genomic_DNA"/>
</dbReference>
<dbReference type="InterPro" id="IPR036165">
    <property type="entry name" value="YefM-like_sf"/>
</dbReference>
<proteinExistence type="inferred from homology"/>
<accession>A0A1F6NU44</accession>
<dbReference type="STRING" id="1798704.A3J93_02810"/>
<reference evidence="2 3" key="1">
    <citation type="journal article" date="2016" name="Nat. Commun.">
        <title>Thousands of microbial genomes shed light on interconnected biogeochemical processes in an aquifer system.</title>
        <authorList>
            <person name="Anantharaman K."/>
            <person name="Brown C.T."/>
            <person name="Hug L.A."/>
            <person name="Sharon I."/>
            <person name="Castelle C.J."/>
            <person name="Probst A.J."/>
            <person name="Thomas B.C."/>
            <person name="Singh A."/>
            <person name="Wilkins M.J."/>
            <person name="Karaoz U."/>
            <person name="Brodie E.L."/>
            <person name="Williams K.H."/>
            <person name="Hubbard S.S."/>
            <person name="Banfield J.F."/>
        </authorList>
    </citation>
    <scope>NUCLEOTIDE SEQUENCE [LARGE SCALE GENOMIC DNA]</scope>
</reference>
<protein>
    <recommendedName>
        <fullName evidence="4">Antitoxin</fullName>
    </recommendedName>
</protein>